<protein>
    <submittedName>
        <fullName evidence="3">Amidohydrolase family protein</fullName>
    </submittedName>
</protein>
<dbReference type="Proteomes" id="UP001146670">
    <property type="component" value="Unassembled WGS sequence"/>
</dbReference>
<organism evidence="3 4">
    <name type="scientific">Aerococcus kribbianus</name>
    <dbReference type="NCBI Taxonomy" id="2999064"/>
    <lineage>
        <taxon>Bacteria</taxon>
        <taxon>Bacillati</taxon>
        <taxon>Bacillota</taxon>
        <taxon>Bacilli</taxon>
        <taxon>Lactobacillales</taxon>
        <taxon>Aerococcaceae</taxon>
        <taxon>Aerococcus</taxon>
    </lineage>
</organism>
<reference evidence="3" key="1">
    <citation type="submission" date="2022-12" db="EMBL/GenBank/DDBJ databases">
        <title>Description and comparative metabolic analysis of Aerococcus sp. nov., isolated from the feces of a pig.</title>
        <authorList>
            <person name="Chang Y.-H."/>
        </authorList>
    </citation>
    <scope>NUCLEOTIDE SEQUENCE</scope>
    <source>
        <strain evidence="3">YH-aer222</strain>
    </source>
</reference>
<evidence type="ECO:0000256" key="1">
    <source>
        <dbReference type="ARBA" id="ARBA00023239"/>
    </source>
</evidence>
<evidence type="ECO:0000259" key="2">
    <source>
        <dbReference type="Pfam" id="PF04909"/>
    </source>
</evidence>
<dbReference type="GO" id="GO:0016787">
    <property type="term" value="F:hydrolase activity"/>
    <property type="evidence" value="ECO:0007669"/>
    <property type="project" value="InterPro"/>
</dbReference>
<comment type="caution">
    <text evidence="3">The sequence shown here is derived from an EMBL/GenBank/DDBJ whole genome shotgun (WGS) entry which is preliminary data.</text>
</comment>
<dbReference type="Gene3D" id="3.20.20.140">
    <property type="entry name" value="Metal-dependent hydrolases"/>
    <property type="match status" value="1"/>
</dbReference>
<evidence type="ECO:0000313" key="4">
    <source>
        <dbReference type="Proteomes" id="UP001146670"/>
    </source>
</evidence>
<dbReference type="InterPro" id="IPR006680">
    <property type="entry name" value="Amidohydro-rel"/>
</dbReference>
<dbReference type="Pfam" id="PF04909">
    <property type="entry name" value="Amidohydro_2"/>
    <property type="match status" value="1"/>
</dbReference>
<gene>
    <name evidence="3" type="ORF">OW157_05880</name>
</gene>
<dbReference type="InterPro" id="IPR032466">
    <property type="entry name" value="Metal_Hydrolase"/>
</dbReference>
<dbReference type="PANTHER" id="PTHR21240">
    <property type="entry name" value="2-AMINO-3-CARBOXYLMUCONATE-6-SEMIALDEHYDE DECARBOXYLASE"/>
    <property type="match status" value="1"/>
</dbReference>
<dbReference type="EMBL" id="JAPRFR010000002">
    <property type="protein sequence ID" value="MCZ0726101.1"/>
    <property type="molecule type" value="Genomic_DNA"/>
</dbReference>
<dbReference type="SUPFAM" id="SSF51556">
    <property type="entry name" value="Metallo-dependent hydrolases"/>
    <property type="match status" value="1"/>
</dbReference>
<dbReference type="InterPro" id="IPR032465">
    <property type="entry name" value="ACMSD"/>
</dbReference>
<dbReference type="PANTHER" id="PTHR21240:SF28">
    <property type="entry name" value="ISO-OROTATE DECARBOXYLASE (EUROFUNG)"/>
    <property type="match status" value="1"/>
</dbReference>
<accession>A0A9X3JFM1</accession>
<keyword evidence="4" id="KW-1185">Reference proteome</keyword>
<dbReference type="GO" id="GO:0019748">
    <property type="term" value="P:secondary metabolic process"/>
    <property type="evidence" value="ECO:0007669"/>
    <property type="project" value="TreeGrafter"/>
</dbReference>
<dbReference type="GO" id="GO:0016831">
    <property type="term" value="F:carboxy-lyase activity"/>
    <property type="evidence" value="ECO:0007669"/>
    <property type="project" value="InterPro"/>
</dbReference>
<sequence>MKKYPNHFHVYGAVPLPNVEEAISEGKRAIKELGFLGIGVNTLIQNKIPITDEQFYPFFEAMDKLNTVIYIHPTGCGALTPLVNDYDLEWVVGAPIEDMLVTLQLLKSNIPQKFPNIKFHIAHLGGGISFQMQRIMDNYSDWDAFSENPLNILKSNFWFDTANFLEGALMNSAEVLGSNRLLMGSDFPYFMDDKYTRAVDYIYNSRLNSEEKENILSKNALNLYQKSASFDTEA</sequence>
<dbReference type="AlphaFoldDB" id="A0A9X3JFM1"/>
<dbReference type="RefSeq" id="WP_268752487.1">
    <property type="nucleotide sequence ID" value="NZ_JAPRFQ010000002.1"/>
</dbReference>
<evidence type="ECO:0000313" key="3">
    <source>
        <dbReference type="EMBL" id="MCZ0726101.1"/>
    </source>
</evidence>
<name>A0A9X3JFM1_9LACT</name>
<proteinExistence type="predicted"/>
<feature type="domain" description="Amidohydrolase-related" evidence="2">
    <location>
        <begin position="4"/>
        <end position="224"/>
    </location>
</feature>
<keyword evidence="1" id="KW-0456">Lyase</keyword>
<dbReference type="GO" id="GO:0005737">
    <property type="term" value="C:cytoplasm"/>
    <property type="evidence" value="ECO:0007669"/>
    <property type="project" value="TreeGrafter"/>
</dbReference>